<sequence>MLGLVCSMLAFSTKSQVPQQVLQLRGGMELGPLTPGNFNGVLQVAAAITAASAISEKYANIGETTLTKTFKGDVFNTNLIISMVTGVVSTAVYSAGASSFDSLKLTAALWLLSTLVKFKDSGFDVSTLTDMSTALEKGITIAAAVLAFA</sequence>
<dbReference type="OrthoDB" id="10526447at2759"/>
<accession>A0A0M0K4I7</accession>
<evidence type="ECO:0000313" key="1">
    <source>
        <dbReference type="EMBL" id="KOO33497.1"/>
    </source>
</evidence>
<name>A0A0M0K4I7_9EUKA</name>
<protein>
    <submittedName>
        <fullName evidence="1">Uncharacterized protein</fullName>
    </submittedName>
</protein>
<proteinExistence type="predicted"/>
<evidence type="ECO:0000313" key="2">
    <source>
        <dbReference type="Proteomes" id="UP000037460"/>
    </source>
</evidence>
<organism evidence="1 2">
    <name type="scientific">Chrysochromulina tobinii</name>
    <dbReference type="NCBI Taxonomy" id="1460289"/>
    <lineage>
        <taxon>Eukaryota</taxon>
        <taxon>Haptista</taxon>
        <taxon>Haptophyta</taxon>
        <taxon>Prymnesiophyceae</taxon>
        <taxon>Prymnesiales</taxon>
        <taxon>Chrysochromulinaceae</taxon>
        <taxon>Chrysochromulina</taxon>
    </lineage>
</organism>
<dbReference type="Proteomes" id="UP000037460">
    <property type="component" value="Unassembled WGS sequence"/>
</dbReference>
<keyword evidence="2" id="KW-1185">Reference proteome</keyword>
<reference evidence="2" key="1">
    <citation type="journal article" date="2015" name="PLoS Genet.">
        <title>Genome Sequence and Transcriptome Analyses of Chrysochromulina tobin: Metabolic Tools for Enhanced Algal Fitness in the Prominent Order Prymnesiales (Haptophyceae).</title>
        <authorList>
            <person name="Hovde B.T."/>
            <person name="Deodato C.R."/>
            <person name="Hunsperger H.M."/>
            <person name="Ryken S.A."/>
            <person name="Yost W."/>
            <person name="Jha R.K."/>
            <person name="Patterson J."/>
            <person name="Monnat R.J. Jr."/>
            <person name="Barlow S.B."/>
            <person name="Starkenburg S.R."/>
            <person name="Cattolico R.A."/>
        </authorList>
    </citation>
    <scope>NUCLEOTIDE SEQUENCE</scope>
    <source>
        <strain evidence="2">CCMP291</strain>
    </source>
</reference>
<comment type="caution">
    <text evidence="1">The sequence shown here is derived from an EMBL/GenBank/DDBJ whole genome shotgun (WGS) entry which is preliminary data.</text>
</comment>
<gene>
    <name evidence="1" type="ORF">Ctob_011160</name>
</gene>
<dbReference type="EMBL" id="JWZX01001505">
    <property type="protein sequence ID" value="KOO33497.1"/>
    <property type="molecule type" value="Genomic_DNA"/>
</dbReference>
<dbReference type="AlphaFoldDB" id="A0A0M0K4I7"/>